<evidence type="ECO:0000313" key="2">
    <source>
        <dbReference type="Proteomes" id="UP000030706"/>
    </source>
</evidence>
<evidence type="ECO:0008006" key="3">
    <source>
        <dbReference type="Google" id="ProtNLM"/>
    </source>
</evidence>
<keyword evidence="2" id="KW-1185">Reference proteome</keyword>
<name>A0A074XLQ3_AURPU</name>
<dbReference type="AlphaFoldDB" id="A0A074XLQ3"/>
<proteinExistence type="predicted"/>
<gene>
    <name evidence="1" type="ORF">M438DRAFT_353553</name>
</gene>
<dbReference type="RefSeq" id="XP_029762610.1">
    <property type="nucleotide sequence ID" value="XM_029906878.1"/>
</dbReference>
<organism evidence="1 2">
    <name type="scientific">Aureobasidium pullulans EXF-150</name>
    <dbReference type="NCBI Taxonomy" id="1043002"/>
    <lineage>
        <taxon>Eukaryota</taxon>
        <taxon>Fungi</taxon>
        <taxon>Dikarya</taxon>
        <taxon>Ascomycota</taxon>
        <taxon>Pezizomycotina</taxon>
        <taxon>Dothideomycetes</taxon>
        <taxon>Dothideomycetidae</taxon>
        <taxon>Dothideales</taxon>
        <taxon>Saccotheciaceae</taxon>
        <taxon>Aureobasidium</taxon>
    </lineage>
</organism>
<protein>
    <recommendedName>
        <fullName evidence="3">F-box domain-containing protein</fullName>
    </recommendedName>
</protein>
<accession>A0A074XLQ3</accession>
<reference evidence="1 2" key="1">
    <citation type="journal article" date="2014" name="BMC Genomics">
        <title>Genome sequencing of four Aureobasidium pullulans varieties: biotechnological potential, stress tolerance, and description of new species.</title>
        <authorList>
            <person name="Gostin Ar C."/>
            <person name="Ohm R.A."/>
            <person name="Kogej T."/>
            <person name="Sonjak S."/>
            <person name="Turk M."/>
            <person name="Zajc J."/>
            <person name="Zalar P."/>
            <person name="Grube M."/>
            <person name="Sun H."/>
            <person name="Han J."/>
            <person name="Sharma A."/>
            <person name="Chiniquy J."/>
            <person name="Ngan C.Y."/>
            <person name="Lipzen A."/>
            <person name="Barry K."/>
            <person name="Grigoriev I.V."/>
            <person name="Gunde-Cimerman N."/>
        </authorList>
    </citation>
    <scope>NUCLEOTIDE SEQUENCE [LARGE SCALE GENOMIC DNA]</scope>
    <source>
        <strain evidence="1 2">EXF-150</strain>
    </source>
</reference>
<dbReference type="Proteomes" id="UP000030706">
    <property type="component" value="Unassembled WGS sequence"/>
</dbReference>
<dbReference type="GeneID" id="40749184"/>
<dbReference type="HOGENOM" id="CLU_1175216_0_0_1"/>
<evidence type="ECO:0000313" key="1">
    <source>
        <dbReference type="EMBL" id="KEQ86423.1"/>
    </source>
</evidence>
<dbReference type="EMBL" id="KL584978">
    <property type="protein sequence ID" value="KEQ86423.1"/>
    <property type="molecule type" value="Genomic_DNA"/>
</dbReference>
<sequence>MSQASVSQFRLIDLPKRLRLKIYTEYVKSRNEEKSRSRIFMPTCPLLLVSKQVREESSPVLMRTLTLHLDGWLQHPKHSWSVDFRPATPEPWTHKTYHPGLLQKDPRDTHLRNEWKIFSDSNLAKNQLHHIRSLNLHVGFSRSHAGLEFHVDFQAEGPPKILTFTEVRAHFNKTIRRDVESRLVSWQNGSETVCCSVDWIEAFAEDMKSMRADIQSRYKSPFVQDYPRATRGAPHHHGGRTVGNCF</sequence>